<feature type="region of interest" description="Disordered" evidence="1">
    <location>
        <begin position="475"/>
        <end position="533"/>
    </location>
</feature>
<proteinExistence type="predicted"/>
<organism evidence="2 3">
    <name type="scientific">Ajellomyces dermatitidis (strain ER-3 / ATCC MYA-2586)</name>
    <name type="common">Blastomyces dermatitidis</name>
    <dbReference type="NCBI Taxonomy" id="559297"/>
    <lineage>
        <taxon>Eukaryota</taxon>
        <taxon>Fungi</taxon>
        <taxon>Dikarya</taxon>
        <taxon>Ascomycota</taxon>
        <taxon>Pezizomycotina</taxon>
        <taxon>Eurotiomycetes</taxon>
        <taxon>Eurotiomycetidae</taxon>
        <taxon>Onygenales</taxon>
        <taxon>Ajellomycetaceae</taxon>
        <taxon>Blastomyces</taxon>
    </lineage>
</organism>
<dbReference type="PANTHER" id="PTHR23184:SF9">
    <property type="entry name" value="TETRATRICOPEPTIDE REPEAT PROTEIN 14"/>
    <property type="match status" value="1"/>
</dbReference>
<evidence type="ECO:0000256" key="1">
    <source>
        <dbReference type="SAM" id="MobiDB-lite"/>
    </source>
</evidence>
<feature type="region of interest" description="Disordered" evidence="1">
    <location>
        <begin position="1"/>
        <end position="122"/>
    </location>
</feature>
<feature type="region of interest" description="Disordered" evidence="1">
    <location>
        <begin position="745"/>
        <end position="765"/>
    </location>
</feature>
<dbReference type="SUPFAM" id="SSF56112">
    <property type="entry name" value="Protein kinase-like (PK-like)"/>
    <property type="match status" value="1"/>
</dbReference>
<evidence type="ECO:0000313" key="3">
    <source>
        <dbReference type="Proteomes" id="UP000002039"/>
    </source>
</evidence>
<sequence>MSSHIAEIEDLRRRLEEERRGREQEKVRADRNEHERTQEKERADREKRERAQEKERADRNEHERTQEKERADREKRERAQEKERADRNERERAQEKERADRNERERAQEKERADREERGRMRLEADQSPTAFLVYLQHVKEKLLSTFSVEPDPTKTSSGSVTNVHGKYYPQQLRKWADFNKNHNRMFNQFTEVFSNDPLFPPKTDVQGVSRDLSPGSRKDEQDIRPFVRSSMEKPAERLVQAYLRQIKDTRTANFLFQNNAYSLSSKHITDLTDADAIENQDAVPPSKKRSVERDVRGVPDRWGIRGLPSGDELTVFVGEYKAAHKLPSSAFDRVFSSTGESLFFDTLKRLSLPFVDTNKEERVVAQVLCQTFDYMINAGLLYGYVTSGQALVFLMLEKSDPQILYYHVSAVPDCVDDSLLNDFDVRYGPVSQLSTFVMLSLESAPQSPQWIENAKSQLYQWPILPENLILRSRSLRPETAPSSSSDEELEDKKDGSYRPGRQPRNQQPHSQSTDRTETQRRQSSRTQHRSQEPTLSYCTQACLVGLSQGHPLDQFCPNFSIHQRGTSSHNHLISKEKLCILVNNQLARNLDENCKCLDTMGMFGAVGVLFKITLTNYGYTFVAKGVQAVDEKAILNEANVYAHLWKLQGVTIPVHLGNIKLLQTYPLVSTATVTSMMLMSWAGNSLHSEDYKSDVDIEAQKQQSIAELSAAGLVHYDLRRANMGWNQERQRVMVFDFDQSSIQPSLSGRKRVGDGGASSGLAMKRTRVDRDNADVVFDEY</sequence>
<evidence type="ECO:0000313" key="2">
    <source>
        <dbReference type="EMBL" id="EEQ92271.1"/>
    </source>
</evidence>
<dbReference type="InterPro" id="IPR011009">
    <property type="entry name" value="Kinase-like_dom_sf"/>
</dbReference>
<accession>A0ABP2F7I7</accession>
<dbReference type="InterPro" id="IPR039190">
    <property type="entry name" value="TTC14"/>
</dbReference>
<dbReference type="RefSeq" id="XP_045278633.1">
    <property type="nucleotide sequence ID" value="XM_045423184.1"/>
</dbReference>
<gene>
    <name evidence="2" type="ORF">BDCG_07391</name>
</gene>
<keyword evidence="3" id="KW-1185">Reference proteome</keyword>
<dbReference type="PANTHER" id="PTHR23184">
    <property type="entry name" value="TETRATRICOPEPTIDE REPEAT PROTEIN 14"/>
    <property type="match status" value="1"/>
</dbReference>
<protein>
    <submittedName>
        <fullName evidence="2">Uncharacterized protein</fullName>
    </submittedName>
</protein>
<dbReference type="GeneID" id="69029133"/>
<dbReference type="Proteomes" id="UP000002039">
    <property type="component" value="Unassembled WGS sequence"/>
</dbReference>
<dbReference type="EMBL" id="EQ999980">
    <property type="protein sequence ID" value="EEQ92271.1"/>
    <property type="molecule type" value="Genomic_DNA"/>
</dbReference>
<name>A0ABP2F7I7_AJEDR</name>
<reference evidence="3" key="1">
    <citation type="journal article" date="2015" name="PLoS Genet.">
        <title>The dynamic genome and transcriptome of the human fungal pathogen Blastomyces and close relative Emmonsia.</title>
        <authorList>
            <person name="Munoz J.F."/>
            <person name="Gauthier G.M."/>
            <person name="Desjardins C.A."/>
            <person name="Gallo J.E."/>
            <person name="Holder J."/>
            <person name="Sullivan T.D."/>
            <person name="Marty A.J."/>
            <person name="Carmen J.C."/>
            <person name="Chen Z."/>
            <person name="Ding L."/>
            <person name="Gujja S."/>
            <person name="Magrini V."/>
            <person name="Misas E."/>
            <person name="Mitreva M."/>
            <person name="Priest M."/>
            <person name="Saif S."/>
            <person name="Whiston E.A."/>
            <person name="Young S."/>
            <person name="Zeng Q."/>
            <person name="Goldman W.E."/>
            <person name="Mardis E.R."/>
            <person name="Taylor J.W."/>
            <person name="McEwen J.G."/>
            <person name="Clay O.K."/>
            <person name="Klein B.S."/>
            <person name="Cuomo C.A."/>
        </authorList>
    </citation>
    <scope>NUCLEOTIDE SEQUENCE [LARGE SCALE GENOMIC DNA]</scope>
    <source>
        <strain evidence="3">ER-3 / ATCC MYA-2586</strain>
    </source>
</reference>